<dbReference type="GO" id="GO:0015940">
    <property type="term" value="P:pantothenate biosynthetic process"/>
    <property type="evidence" value="ECO:0007669"/>
    <property type="project" value="UniProtKB-UniPathway"/>
</dbReference>
<keyword evidence="8 11" id="KW-0560">Oxidoreductase</keyword>
<evidence type="ECO:0000259" key="12">
    <source>
        <dbReference type="Pfam" id="PF02558"/>
    </source>
</evidence>
<dbReference type="InterPro" id="IPR003710">
    <property type="entry name" value="ApbA"/>
</dbReference>
<dbReference type="InterPro" id="IPR050838">
    <property type="entry name" value="Ketopantoate_reductase"/>
</dbReference>
<evidence type="ECO:0000256" key="10">
    <source>
        <dbReference type="ARBA" id="ARBA00048793"/>
    </source>
</evidence>
<organism evidence="14 15">
    <name type="scientific">Nocardioides mangrovicus</name>
    <dbReference type="NCBI Taxonomy" id="2478913"/>
    <lineage>
        <taxon>Bacteria</taxon>
        <taxon>Bacillati</taxon>
        <taxon>Actinomycetota</taxon>
        <taxon>Actinomycetes</taxon>
        <taxon>Propionibacteriales</taxon>
        <taxon>Nocardioidaceae</taxon>
        <taxon>Nocardioides</taxon>
    </lineage>
</organism>
<comment type="catalytic activity">
    <reaction evidence="10 11">
        <text>(R)-pantoate + NADP(+) = 2-dehydropantoate + NADPH + H(+)</text>
        <dbReference type="Rhea" id="RHEA:16233"/>
        <dbReference type="ChEBI" id="CHEBI:11561"/>
        <dbReference type="ChEBI" id="CHEBI:15378"/>
        <dbReference type="ChEBI" id="CHEBI:15980"/>
        <dbReference type="ChEBI" id="CHEBI:57783"/>
        <dbReference type="ChEBI" id="CHEBI:58349"/>
        <dbReference type="EC" id="1.1.1.169"/>
    </reaction>
</comment>
<dbReference type="InterPro" id="IPR036291">
    <property type="entry name" value="NAD(P)-bd_dom_sf"/>
</dbReference>
<dbReference type="PANTHER" id="PTHR43765:SF2">
    <property type="entry name" value="2-DEHYDROPANTOATE 2-REDUCTASE"/>
    <property type="match status" value="1"/>
</dbReference>
<dbReference type="GO" id="GO:0005737">
    <property type="term" value="C:cytoplasm"/>
    <property type="evidence" value="ECO:0007669"/>
    <property type="project" value="TreeGrafter"/>
</dbReference>
<dbReference type="Gene3D" id="1.10.1040.10">
    <property type="entry name" value="N-(1-d-carboxylethyl)-l-norvaline Dehydrogenase, domain 2"/>
    <property type="match status" value="1"/>
</dbReference>
<dbReference type="FunFam" id="1.10.1040.10:FF:000017">
    <property type="entry name" value="2-dehydropantoate 2-reductase"/>
    <property type="match status" value="1"/>
</dbReference>
<comment type="caution">
    <text evidence="14">The sequence shown here is derived from an EMBL/GenBank/DDBJ whole genome shotgun (WGS) entry which is preliminary data.</text>
</comment>
<evidence type="ECO:0000256" key="7">
    <source>
        <dbReference type="ARBA" id="ARBA00022857"/>
    </source>
</evidence>
<reference evidence="14 15" key="1">
    <citation type="submission" date="2018-10" db="EMBL/GenBank/DDBJ databases">
        <title>Marmoricola sp. 4Q3S-7 whole genome shotgun sequence.</title>
        <authorList>
            <person name="Li F."/>
        </authorList>
    </citation>
    <scope>NUCLEOTIDE SEQUENCE [LARGE SCALE GENOMIC DNA]</scope>
    <source>
        <strain evidence="14 15">4Q3S-7</strain>
    </source>
</reference>
<evidence type="ECO:0000256" key="8">
    <source>
        <dbReference type="ARBA" id="ARBA00023002"/>
    </source>
</evidence>
<evidence type="ECO:0000256" key="11">
    <source>
        <dbReference type="RuleBase" id="RU362068"/>
    </source>
</evidence>
<dbReference type="SUPFAM" id="SSF51735">
    <property type="entry name" value="NAD(P)-binding Rossmann-fold domains"/>
    <property type="match status" value="1"/>
</dbReference>
<dbReference type="InterPro" id="IPR008927">
    <property type="entry name" value="6-PGluconate_DH-like_C_sf"/>
</dbReference>
<accession>A0A3L8P423</accession>
<dbReference type="SUPFAM" id="SSF48179">
    <property type="entry name" value="6-phosphogluconate dehydrogenase C-terminal domain-like"/>
    <property type="match status" value="1"/>
</dbReference>
<evidence type="ECO:0000256" key="6">
    <source>
        <dbReference type="ARBA" id="ARBA00022655"/>
    </source>
</evidence>
<dbReference type="NCBIfam" id="TIGR00745">
    <property type="entry name" value="apbA_panE"/>
    <property type="match status" value="1"/>
</dbReference>
<evidence type="ECO:0000313" key="14">
    <source>
        <dbReference type="EMBL" id="RLV50150.1"/>
    </source>
</evidence>
<evidence type="ECO:0000313" key="15">
    <source>
        <dbReference type="Proteomes" id="UP000281708"/>
    </source>
</evidence>
<evidence type="ECO:0000256" key="3">
    <source>
        <dbReference type="ARBA" id="ARBA00007870"/>
    </source>
</evidence>
<evidence type="ECO:0000259" key="13">
    <source>
        <dbReference type="Pfam" id="PF08546"/>
    </source>
</evidence>
<dbReference type="InterPro" id="IPR013332">
    <property type="entry name" value="KPR_N"/>
</dbReference>
<evidence type="ECO:0000256" key="2">
    <source>
        <dbReference type="ARBA" id="ARBA00004994"/>
    </source>
</evidence>
<dbReference type="AlphaFoldDB" id="A0A3L8P423"/>
<keyword evidence="15" id="KW-1185">Reference proteome</keyword>
<feature type="domain" description="Ketopantoate reductase N-terminal" evidence="12">
    <location>
        <begin position="20"/>
        <end position="165"/>
    </location>
</feature>
<dbReference type="Pfam" id="PF08546">
    <property type="entry name" value="ApbA_C"/>
    <property type="match status" value="1"/>
</dbReference>
<comment type="pathway">
    <text evidence="2 11">Cofactor biosynthesis; (R)-pantothenate biosynthesis; (R)-pantoate from 3-methyl-2-oxobutanoate: step 2/2.</text>
</comment>
<evidence type="ECO:0000256" key="4">
    <source>
        <dbReference type="ARBA" id="ARBA00013014"/>
    </source>
</evidence>
<dbReference type="Pfam" id="PF02558">
    <property type="entry name" value="ApbA"/>
    <property type="match status" value="1"/>
</dbReference>
<protein>
    <recommendedName>
        <fullName evidence="5 11">2-dehydropantoate 2-reductase</fullName>
        <ecNumber evidence="4 11">1.1.1.169</ecNumber>
    </recommendedName>
    <alternativeName>
        <fullName evidence="9 11">Ketopantoate reductase</fullName>
    </alternativeName>
</protein>
<gene>
    <name evidence="14" type="ORF">D9V37_08875</name>
</gene>
<dbReference type="Proteomes" id="UP000281708">
    <property type="component" value="Unassembled WGS sequence"/>
</dbReference>
<proteinExistence type="inferred from homology"/>
<dbReference type="GO" id="GO:0050661">
    <property type="term" value="F:NADP binding"/>
    <property type="evidence" value="ECO:0007669"/>
    <property type="project" value="TreeGrafter"/>
</dbReference>
<sequence>MRRDRAGCAEVAVVSDPVRVCVVGVGAIGSLYAAHLGRAEEVEVWAYDIVEAHVAAINDGGLRVTGRADFVSPVRATSDAAAIPPCALGIVATKAEHTATAMAAVAHVFTDGAVASVQNGLGNEEVVAEFAPRVIRGSILPAGALAGPGVVRLDSLGPTWLGPFEPQPARAEEIELLARLLTEGGLPAEAMADARGAQWGKVAFNAATSPIAALTGLSIGQLGERPDLRALVEALAAETTRVCEAIGVDPPDPVTTLEREIVNAYAHKPSMLQDVLARRRTEVDVLTGGVASAARDAGVRAPLHEALTALVHGLEASWAATSESGMRH</sequence>
<dbReference type="UniPathway" id="UPA00028">
    <property type="reaction ID" value="UER00004"/>
</dbReference>
<feature type="domain" description="Ketopantoate reductase C-terminal" evidence="13">
    <location>
        <begin position="194"/>
        <end position="315"/>
    </location>
</feature>
<keyword evidence="6 11" id="KW-0566">Pantothenate biosynthesis</keyword>
<dbReference type="EMBL" id="RDBE01000006">
    <property type="protein sequence ID" value="RLV50150.1"/>
    <property type="molecule type" value="Genomic_DNA"/>
</dbReference>
<name>A0A3L8P423_9ACTN</name>
<dbReference type="PANTHER" id="PTHR43765">
    <property type="entry name" value="2-DEHYDROPANTOATE 2-REDUCTASE-RELATED"/>
    <property type="match status" value="1"/>
</dbReference>
<comment type="similarity">
    <text evidence="3 11">Belongs to the ketopantoate reductase family.</text>
</comment>
<dbReference type="Gene3D" id="3.40.50.720">
    <property type="entry name" value="NAD(P)-binding Rossmann-like Domain"/>
    <property type="match status" value="1"/>
</dbReference>
<dbReference type="InterPro" id="IPR013328">
    <property type="entry name" value="6PGD_dom2"/>
</dbReference>
<dbReference type="EC" id="1.1.1.169" evidence="4 11"/>
<evidence type="ECO:0000256" key="5">
    <source>
        <dbReference type="ARBA" id="ARBA00019465"/>
    </source>
</evidence>
<comment type="function">
    <text evidence="1 11">Catalyzes the NADPH-dependent reduction of ketopantoate into pantoic acid.</text>
</comment>
<dbReference type="GO" id="GO:0008677">
    <property type="term" value="F:2-dehydropantoate 2-reductase activity"/>
    <property type="evidence" value="ECO:0007669"/>
    <property type="project" value="UniProtKB-EC"/>
</dbReference>
<evidence type="ECO:0000256" key="9">
    <source>
        <dbReference type="ARBA" id="ARBA00032024"/>
    </source>
</evidence>
<evidence type="ECO:0000256" key="1">
    <source>
        <dbReference type="ARBA" id="ARBA00002919"/>
    </source>
</evidence>
<keyword evidence="7 11" id="KW-0521">NADP</keyword>
<dbReference type="InterPro" id="IPR013752">
    <property type="entry name" value="KPA_reductase"/>
</dbReference>